<sequence length="248" mass="27746">MLLKIALTVFAVAWTGRCELLSDCEIGGFLLPNGTCVCHRYWNGEDSKCNRIRCMNGGYSQDETPHCACPSGYLGPHCDPVTLSQAPSSVFEKQSTFNVVVYNAFTDYWGKAGYDHFRQSVKSHLDVFDYAQFNMAIFREGGSDVDQYPSNVTLADKQSFLDQLYAEELSYPMQYACTPLPFYKPLYNFLTKLNTRDTAVTVVTQFPPADDDVHRNMLEELAVAFGIRVSLKIINPASGLLTTACTDM</sequence>
<name>A0A3P8G022_HELPZ</name>
<evidence type="ECO:0000256" key="1">
    <source>
        <dbReference type="PROSITE-ProRule" id="PRU00076"/>
    </source>
</evidence>
<keyword evidence="1" id="KW-1015">Disulfide bond</keyword>
<evidence type="ECO:0000313" key="5">
    <source>
        <dbReference type="Proteomes" id="UP000050761"/>
    </source>
</evidence>
<dbReference type="Gene3D" id="2.10.25.10">
    <property type="entry name" value="Laminin"/>
    <property type="match status" value="1"/>
</dbReference>
<evidence type="ECO:0000313" key="6">
    <source>
        <dbReference type="WBParaSite" id="HPBE_0002130501-mRNA-1"/>
    </source>
</evidence>
<feature type="domain" description="EGF-like" evidence="3">
    <location>
        <begin position="45"/>
        <end position="79"/>
    </location>
</feature>
<dbReference type="PANTHER" id="PTHR47324:SF1">
    <property type="entry name" value="EGF-LIKE DOMAIN-CONTAINING PROTEIN-RELATED"/>
    <property type="match status" value="1"/>
</dbReference>
<organism evidence="4">
    <name type="scientific">Heligmosomoides polygyrus</name>
    <name type="common">Parasitic roundworm</name>
    <dbReference type="NCBI Taxonomy" id="6339"/>
    <lineage>
        <taxon>Eukaryota</taxon>
        <taxon>Metazoa</taxon>
        <taxon>Ecdysozoa</taxon>
        <taxon>Nematoda</taxon>
        <taxon>Chromadorea</taxon>
        <taxon>Rhabditida</taxon>
        <taxon>Rhabditina</taxon>
        <taxon>Rhabditomorpha</taxon>
        <taxon>Strongyloidea</taxon>
        <taxon>Heligmosomidae</taxon>
        <taxon>Heligmosomoides</taxon>
    </lineage>
</organism>
<dbReference type="InterPro" id="IPR053295">
    <property type="entry name" value="Innate_immunity_reg"/>
</dbReference>
<reference evidence="4 5" key="1">
    <citation type="submission" date="2018-11" db="EMBL/GenBank/DDBJ databases">
        <authorList>
            <consortium name="Pathogen Informatics"/>
        </authorList>
    </citation>
    <scope>NUCLEOTIDE SEQUENCE [LARGE SCALE GENOMIC DNA]</scope>
</reference>
<comment type="caution">
    <text evidence="1">Lacks conserved residue(s) required for the propagation of feature annotation.</text>
</comment>
<reference evidence="6" key="2">
    <citation type="submission" date="2019-09" db="UniProtKB">
        <authorList>
            <consortium name="WormBaseParasite"/>
        </authorList>
    </citation>
    <scope>IDENTIFICATION</scope>
</reference>
<keyword evidence="1" id="KW-0245">EGF-like domain</keyword>
<dbReference type="AlphaFoldDB" id="A0A3P8G022"/>
<protein>
    <submittedName>
        <fullName evidence="6">EGF-like domain-containing protein</fullName>
    </submittedName>
</protein>
<keyword evidence="2" id="KW-0732">Signal</keyword>
<dbReference type="SUPFAM" id="SSF57196">
    <property type="entry name" value="EGF/Laminin"/>
    <property type="match status" value="1"/>
</dbReference>
<dbReference type="PANTHER" id="PTHR47324">
    <property type="entry name" value="PROTEIN IRG-7-RELATED"/>
    <property type="match status" value="1"/>
</dbReference>
<dbReference type="EMBL" id="UZAH01032880">
    <property type="protein sequence ID" value="VDP24386.1"/>
    <property type="molecule type" value="Genomic_DNA"/>
</dbReference>
<dbReference type="InterPro" id="IPR000742">
    <property type="entry name" value="EGF"/>
</dbReference>
<dbReference type="Proteomes" id="UP000050761">
    <property type="component" value="Unassembled WGS sequence"/>
</dbReference>
<dbReference type="PROSITE" id="PS00022">
    <property type="entry name" value="EGF_1"/>
    <property type="match status" value="1"/>
</dbReference>
<gene>
    <name evidence="4" type="ORF">HPBE_LOCUS21304</name>
</gene>
<feature type="disulfide bond" evidence="1">
    <location>
        <begin position="69"/>
        <end position="78"/>
    </location>
</feature>
<dbReference type="OrthoDB" id="5859488at2759"/>
<feature type="signal peptide" evidence="2">
    <location>
        <begin position="1"/>
        <end position="18"/>
    </location>
</feature>
<dbReference type="PROSITE" id="PS50026">
    <property type="entry name" value="EGF_3"/>
    <property type="match status" value="1"/>
</dbReference>
<evidence type="ECO:0000259" key="3">
    <source>
        <dbReference type="PROSITE" id="PS50026"/>
    </source>
</evidence>
<feature type="chain" id="PRO_5044596735" evidence="2">
    <location>
        <begin position="19"/>
        <end position="248"/>
    </location>
</feature>
<evidence type="ECO:0000313" key="4">
    <source>
        <dbReference type="EMBL" id="VDP24386.1"/>
    </source>
</evidence>
<accession>A0A3P8G022</accession>
<dbReference type="PROSITE" id="PS01186">
    <property type="entry name" value="EGF_2"/>
    <property type="match status" value="1"/>
</dbReference>
<dbReference type="WBParaSite" id="HPBE_0002130501-mRNA-1">
    <property type="protein sequence ID" value="HPBE_0002130501-mRNA-1"/>
    <property type="gene ID" value="HPBE_0002130501"/>
</dbReference>
<proteinExistence type="predicted"/>
<keyword evidence="5" id="KW-1185">Reference proteome</keyword>
<evidence type="ECO:0000256" key="2">
    <source>
        <dbReference type="SAM" id="SignalP"/>
    </source>
</evidence>